<name>A0A2A4Z5P8_9PROT</name>
<keyword evidence="1" id="KW-1133">Transmembrane helix</keyword>
<proteinExistence type="predicted"/>
<dbReference type="EMBL" id="NVUS01000005">
    <property type="protein sequence ID" value="PCJ02090.1"/>
    <property type="molecule type" value="Genomic_DNA"/>
</dbReference>
<accession>A0A2A4Z5P8</accession>
<comment type="caution">
    <text evidence="2">The sequence shown here is derived from an EMBL/GenBank/DDBJ whole genome shotgun (WGS) entry which is preliminary data.</text>
</comment>
<feature type="transmembrane region" description="Helical" evidence="1">
    <location>
        <begin position="7"/>
        <end position="28"/>
    </location>
</feature>
<reference evidence="2" key="2">
    <citation type="journal article" date="2018" name="ISME J.">
        <title>A dynamic microbial community with high functional redundancy inhabits the cold, oxic subseafloor aquifer.</title>
        <authorList>
            <person name="Tully B.J."/>
            <person name="Wheat C.G."/>
            <person name="Glazer B.T."/>
            <person name="Huber J.A."/>
        </authorList>
    </citation>
    <scope>NUCLEOTIDE SEQUENCE</scope>
    <source>
        <strain evidence="2">NORP83</strain>
    </source>
</reference>
<reference key="1">
    <citation type="submission" date="2017-08" db="EMBL/GenBank/DDBJ databases">
        <title>A dynamic microbial community with high functional redundancy inhabits the cold, oxic subseafloor aquifer.</title>
        <authorList>
            <person name="Tully B.J."/>
            <person name="Wheat C.G."/>
            <person name="Glazer B.T."/>
            <person name="Huber J.A."/>
        </authorList>
    </citation>
    <scope>NUCLEOTIDE SEQUENCE [LARGE SCALE GENOMIC DNA]</scope>
</reference>
<gene>
    <name evidence="2" type="ORF">COB13_05710</name>
</gene>
<dbReference type="AlphaFoldDB" id="A0A2A4Z5P8"/>
<protein>
    <submittedName>
        <fullName evidence="2">Uncharacterized protein</fullName>
    </submittedName>
</protein>
<evidence type="ECO:0000313" key="2">
    <source>
        <dbReference type="EMBL" id="PCJ02090.1"/>
    </source>
</evidence>
<keyword evidence="1" id="KW-0812">Transmembrane</keyword>
<evidence type="ECO:0000256" key="1">
    <source>
        <dbReference type="SAM" id="Phobius"/>
    </source>
</evidence>
<keyword evidence="1" id="KW-0472">Membrane</keyword>
<sequence>MDKLFRYFVYFLLTSVLVFAIGYVWLFLNQGSYAKGEFEIVNLEPYSIHIEMSAVNDEGTDRLFRGSIEQNKSKKFEKFVYGHGSFTVKLNKKIDFSIGGFNDKNNFSKRLIIKDDKAYFESE</sequence>
<organism evidence="2">
    <name type="scientific">OCS116 cluster bacterium</name>
    <dbReference type="NCBI Taxonomy" id="2030921"/>
    <lineage>
        <taxon>Bacteria</taxon>
        <taxon>Pseudomonadati</taxon>
        <taxon>Pseudomonadota</taxon>
        <taxon>Alphaproteobacteria</taxon>
        <taxon>OCS116 cluster</taxon>
    </lineage>
</organism>